<dbReference type="InterPro" id="IPR050039">
    <property type="entry name" value="MAB_1171c-like"/>
</dbReference>
<feature type="transmembrane region" description="Helical" evidence="1">
    <location>
        <begin position="181"/>
        <end position="207"/>
    </location>
</feature>
<name>A0A2A2D4G6_9ACTN</name>
<proteinExistence type="predicted"/>
<feature type="transmembrane region" description="Helical" evidence="1">
    <location>
        <begin position="227"/>
        <end position="250"/>
    </location>
</feature>
<keyword evidence="1" id="KW-0812">Transmembrane</keyword>
<feature type="transmembrane region" description="Helical" evidence="1">
    <location>
        <begin position="148"/>
        <end position="169"/>
    </location>
</feature>
<dbReference type="EMBL" id="NSJV01000459">
    <property type="protein sequence ID" value="PAU46395.1"/>
    <property type="molecule type" value="Genomic_DNA"/>
</dbReference>
<evidence type="ECO:0000256" key="1">
    <source>
        <dbReference type="SAM" id="Phobius"/>
    </source>
</evidence>
<dbReference type="RefSeq" id="WP_095583102.1">
    <property type="nucleotide sequence ID" value="NZ_JAJQQQ010000020.1"/>
</dbReference>
<reference evidence="3 4" key="1">
    <citation type="submission" date="2017-08" db="EMBL/GenBank/DDBJ databases">
        <title>Genome sequence of Streptomyces albireticuli NRRL B-1670.</title>
        <authorList>
            <person name="Graham D.E."/>
            <person name="Mahan K.M."/>
            <person name="Klingeman D.M."/>
            <person name="Hettich R.L."/>
            <person name="Parry R.J."/>
            <person name="Spain J.C."/>
        </authorList>
    </citation>
    <scope>NUCLEOTIDE SEQUENCE [LARGE SCALE GENOMIC DNA]</scope>
    <source>
        <strain evidence="3 4">NRRL B-1670</strain>
    </source>
</reference>
<keyword evidence="1" id="KW-1133">Transmembrane helix</keyword>
<organism evidence="3 4">
    <name type="scientific">Streptomyces albireticuli</name>
    <dbReference type="NCBI Taxonomy" id="1940"/>
    <lineage>
        <taxon>Bacteria</taxon>
        <taxon>Bacillati</taxon>
        <taxon>Actinomycetota</taxon>
        <taxon>Actinomycetes</taxon>
        <taxon>Kitasatosporales</taxon>
        <taxon>Streptomycetaceae</taxon>
        <taxon>Streptomyces</taxon>
    </lineage>
</organism>
<protein>
    <recommendedName>
        <fullName evidence="2">DUF6545 domain-containing protein</fullName>
    </recommendedName>
</protein>
<dbReference type="InterPro" id="IPR046675">
    <property type="entry name" value="DUF6545"/>
</dbReference>
<gene>
    <name evidence="3" type="ORF">CK936_24315</name>
</gene>
<feature type="domain" description="DUF6545" evidence="2">
    <location>
        <begin position="252"/>
        <end position="387"/>
    </location>
</feature>
<evidence type="ECO:0000259" key="2">
    <source>
        <dbReference type="Pfam" id="PF20182"/>
    </source>
</evidence>
<evidence type="ECO:0000313" key="4">
    <source>
        <dbReference type="Proteomes" id="UP000218944"/>
    </source>
</evidence>
<evidence type="ECO:0000313" key="3">
    <source>
        <dbReference type="EMBL" id="PAU46395.1"/>
    </source>
</evidence>
<dbReference type="NCBIfam" id="NF042915">
    <property type="entry name" value="MAB_1171c_fam"/>
    <property type="match status" value="1"/>
</dbReference>
<dbReference type="Proteomes" id="UP000218944">
    <property type="component" value="Unassembled WGS sequence"/>
</dbReference>
<feature type="transmembrane region" description="Helical" evidence="1">
    <location>
        <begin position="108"/>
        <end position="128"/>
    </location>
</feature>
<keyword evidence="4" id="KW-1185">Reference proteome</keyword>
<dbReference type="Pfam" id="PF20182">
    <property type="entry name" value="DUF6545"/>
    <property type="match status" value="1"/>
</dbReference>
<accession>A0A2A2D4G6</accession>
<keyword evidence="1" id="KW-0472">Membrane</keyword>
<comment type="caution">
    <text evidence="3">The sequence shown here is derived from an EMBL/GenBank/DDBJ whole genome shotgun (WGS) entry which is preliminary data.</text>
</comment>
<dbReference type="AlphaFoldDB" id="A0A2A2D4G6"/>
<sequence length="410" mass="45457">MLSILILFVCVEMTVVALWRLPATRYGDPLRRALWGCSAGWAVALWARFPPVKNAIDGLGVNDLSALVKDFACMAASLALLNYAVTSYGVSQDAPPRRFALLRGTARFARWATVGVIPVMLVMFFVVVDRSRPSRDFAADHAGQWGVVVFSTLFYLYLGLSCTTCGYQWGHVGRRAESPALRIGMVLGSVGLWLLAAYSVVRVSFVWGTIFVPASPDVSHTVGSLSSLLNVLAAALFASGASLPTTEVVVQRWSSHRMLWRLHPLRRDLARQFPDLSFQPLAPRLREALRFTPALDVRLDRAVQEVGDAVEQLRHYVVPELWAVIEDVTAEHPDQEAMAEAYWIAAALRSARQGRRFEVPAPALPSKPFADSVSEGRWLVRVQDSYARITPAAVDKILDRADRRFTTEHV</sequence>